<dbReference type="InterPro" id="IPR002155">
    <property type="entry name" value="Thiolase"/>
</dbReference>
<reference evidence="3" key="1">
    <citation type="submission" date="2024-03" db="EMBL/GenBank/DDBJ databases">
        <title>Complete genome sequence of Sulfurisphaera javensis strain KD-1.</title>
        <authorList>
            <person name="Sakai H."/>
            <person name="Nur N."/>
            <person name="Suwanto A."/>
            <person name="Kurosawa N."/>
        </authorList>
    </citation>
    <scope>NUCLEOTIDE SEQUENCE</scope>
    <source>
        <strain evidence="3">KD-1</strain>
    </source>
</reference>
<dbReference type="PIRSF" id="PIRSF000429">
    <property type="entry name" value="Ac-CoA_Ac_transf"/>
    <property type="match status" value="1"/>
</dbReference>
<dbReference type="EMBL" id="AP031322">
    <property type="protein sequence ID" value="BFH74368.1"/>
    <property type="molecule type" value="Genomic_DNA"/>
</dbReference>
<evidence type="ECO:0000259" key="2">
    <source>
        <dbReference type="Pfam" id="PF22691"/>
    </source>
</evidence>
<dbReference type="CDD" id="cd00829">
    <property type="entry name" value="SCP-x_thiolase"/>
    <property type="match status" value="1"/>
</dbReference>
<name>A0AAT9GU64_9CREN</name>
<evidence type="ECO:0000313" key="3">
    <source>
        <dbReference type="EMBL" id="BFH74368.1"/>
    </source>
</evidence>
<dbReference type="GeneID" id="92355268"/>
<dbReference type="Gene3D" id="3.40.47.10">
    <property type="match status" value="1"/>
</dbReference>
<dbReference type="PANTHER" id="PTHR42870:SF6">
    <property type="entry name" value="ACETYL-COA C-ACYLTRANSFERASE"/>
    <property type="match status" value="1"/>
</dbReference>
<dbReference type="KEGG" id="sjv:SJAV_23120"/>
<dbReference type="GO" id="GO:0016747">
    <property type="term" value="F:acyltransferase activity, transferring groups other than amino-acyl groups"/>
    <property type="evidence" value="ECO:0007669"/>
    <property type="project" value="InterPro"/>
</dbReference>
<accession>A0AAT9GU64</accession>
<feature type="domain" description="Thiolase C-terminal" evidence="2">
    <location>
        <begin position="254"/>
        <end position="360"/>
    </location>
</feature>
<organism evidence="3">
    <name type="scientific">Sulfurisphaera javensis</name>
    <dbReference type="NCBI Taxonomy" id="2049879"/>
    <lineage>
        <taxon>Archaea</taxon>
        <taxon>Thermoproteota</taxon>
        <taxon>Thermoprotei</taxon>
        <taxon>Sulfolobales</taxon>
        <taxon>Sulfolobaceae</taxon>
        <taxon>Sulfurisphaera</taxon>
    </lineage>
</organism>
<dbReference type="InterPro" id="IPR016039">
    <property type="entry name" value="Thiolase-like"/>
</dbReference>
<keyword evidence="1" id="KW-0414">Isoprene biosynthesis</keyword>
<dbReference type="SUPFAM" id="SSF53901">
    <property type="entry name" value="Thiolase-like"/>
    <property type="match status" value="1"/>
</dbReference>
<dbReference type="GO" id="GO:0008299">
    <property type="term" value="P:isoprenoid biosynthetic process"/>
    <property type="evidence" value="ECO:0007669"/>
    <property type="project" value="UniProtKB-KW"/>
</dbReference>
<dbReference type="Pfam" id="PF22691">
    <property type="entry name" value="Thiolase_C_1"/>
    <property type="match status" value="1"/>
</dbReference>
<evidence type="ECO:0000256" key="1">
    <source>
        <dbReference type="ARBA" id="ARBA00023229"/>
    </source>
</evidence>
<dbReference type="RefSeq" id="WP_369609887.1">
    <property type="nucleotide sequence ID" value="NZ_AP031322.1"/>
</dbReference>
<proteinExistence type="predicted"/>
<dbReference type="AlphaFoldDB" id="A0AAT9GU64"/>
<gene>
    <name evidence="3" type="ORF">SJAV_23120</name>
</gene>
<sequence>MVSIAEVSLTKVDRYYEYSEKDLAIEVYKQLETKLKERPKPDIIIVSSGYMESINKSTLSAVKIANYLGFKGAKTLRVENGDNGGAAIYTAYSFIRSGLANSVLLVGIDKFSDLNSKQLNDVLATNLLHEHEYHLGLTNHAYAAILTKLYMKKYNVSYEYFTNWPIKMHDNAVENPYAYLRFKADLKTIVSSQLVAEPLRIFDTAARGDGASIILMTNDEIVKKYTDTPVYLDKISGASFDYSYDLDLPSLKLALKEINYSLSQNDIIELHDSYSIIAALELEELGLEKGKSLNEFESYQVNYSGGLKARGYPGAATAMYQLAEIVMQLRGDFPGRKAVGEKGIIISTDDLATSSYVSVLRR</sequence>
<protein>
    <submittedName>
        <fullName evidence="3">Thiolase family protein</fullName>
    </submittedName>
</protein>
<dbReference type="InterPro" id="IPR055140">
    <property type="entry name" value="Thiolase_C_2"/>
</dbReference>
<dbReference type="PANTHER" id="PTHR42870">
    <property type="entry name" value="ACETYL-COA C-ACETYLTRANSFERASE"/>
    <property type="match status" value="1"/>
</dbReference>